<reference evidence="10 11" key="1">
    <citation type="submission" date="2018-11" db="EMBL/GenBank/DDBJ databases">
        <title>The draft genome sequence of Amphritea balenae JAMM 1525T.</title>
        <authorList>
            <person name="Fang Z."/>
            <person name="Zhang Y."/>
            <person name="Han X."/>
        </authorList>
    </citation>
    <scope>NUCLEOTIDE SEQUENCE [LARGE SCALE GENOMIC DNA]</scope>
    <source>
        <strain evidence="10 11">JAMM 1525</strain>
    </source>
</reference>
<gene>
    <name evidence="10" type="ORF">EHS89_04445</name>
</gene>
<dbReference type="SUPFAM" id="SSF55785">
    <property type="entry name" value="PYP-like sensor domain (PAS domain)"/>
    <property type="match status" value="1"/>
</dbReference>
<evidence type="ECO:0000313" key="10">
    <source>
        <dbReference type="EMBL" id="RRD01794.1"/>
    </source>
</evidence>
<dbReference type="Gene3D" id="3.30.70.270">
    <property type="match status" value="2"/>
</dbReference>
<feature type="transmembrane region" description="Helical" evidence="6">
    <location>
        <begin position="155"/>
        <end position="173"/>
    </location>
</feature>
<dbReference type="CDD" id="cd00130">
    <property type="entry name" value="PAS"/>
    <property type="match status" value="1"/>
</dbReference>
<feature type="domain" description="GGDEF" evidence="9">
    <location>
        <begin position="367"/>
        <end position="501"/>
    </location>
</feature>
<sequence length="1031" mass="115019">MVENAMTNVLKSPLIRISFGLVMMTVTLLLISDAIGLIPDTRRAELNARRVIAESLAVQLSAEIAERNYNHVEQVLHAIVVRNGEINSAAIRLVEDGVVAEYGDHERHWQKLLQTNSTPEQMQIPIFNNDIRWGTVELSFKPLSSAGRLSDPSSFYSAVIFVGIFGFIFYILFLRRSLNELNPDSIIPDRVRKALDTLSEGLLIIDTENQIIFSNYRFAEYIGQQPEDLVGRDSEQFDWRFSDGQLKELPWVQVLKGKEMSEIFQIGLATALDKTYRFKVNASTITDPEGRVRGVLVTFDNISEIEKKNEELRRTFYKLEKSQREITRQNRELQILATRDSLSGLLNRRSLSMGFQTLFSEAQDEKENLSCIMVDIDFFKSINDSFGHAMGDMVIKLIAQLLTEHSRPNDLVGRYGGEEFLLVLPGVAMGSARGIAERIRKAIHDCVDKIQLDAAVRITASLGVSSMTSVSGSHEELLDQADKALYQAKETGRNKVVCWNVLNNGQPDTLVKDGLQAIDRIIPDGGKEVRSDYILPDALLLNDPGSPDDASLIAESDNFANNTIQNERIDQAIICAKRYGTHVAALVIDIDALHYVSDTLGHSVNQKIGKQVVSRLKAALRQIIETAMSKDHFEFSVSQLGFNKINVLLMGFERSEIVPSVLQQINAIYNTAVEVEGHEFYLNSHTGVSLYPVDGGDSDSLIRNACSAMREAKLSQGRTSFRFYDDEINKRYRRRIRLEAELHRAVERNELVLCYQPKIDLKKGKIIGMEALIRWQHPQLGMIPPDDFIPLAEQTGFIEEISRWVVYTACQQISYWQSAGYGTLNVAVNLSPIEFQNPLLGSKIIEMVQDAGIARCALEFEITETAVVKSIDSATVILHQLSEAGFGLSVDDFGTGYSSLSYLKGFPLSKVKIDRSFITGFVESSSDAAIVSAIIAMSHSLGLKVVAEGVETLEQLRFLQDLQCDEMQGYLISKPVSAGEVTALLSRETDIRNLITDYHNQPSASLGGAVITVLNDFPSDTHDALESEVLE</sequence>
<feature type="transmembrane region" description="Helical" evidence="6">
    <location>
        <begin position="14"/>
        <end position="38"/>
    </location>
</feature>
<accession>A0A3P1SXE5</accession>
<dbReference type="FunFam" id="3.30.70.270:FF:000001">
    <property type="entry name" value="Diguanylate cyclase domain protein"/>
    <property type="match status" value="1"/>
</dbReference>
<dbReference type="FunFam" id="3.20.20.450:FF:000001">
    <property type="entry name" value="Cyclic di-GMP phosphodiesterase yahA"/>
    <property type="match status" value="1"/>
</dbReference>
<proteinExistence type="predicted"/>
<dbReference type="Pfam" id="PF00989">
    <property type="entry name" value="PAS"/>
    <property type="match status" value="1"/>
</dbReference>
<evidence type="ECO:0000313" key="11">
    <source>
        <dbReference type="Proteomes" id="UP000267535"/>
    </source>
</evidence>
<dbReference type="InterPro" id="IPR000014">
    <property type="entry name" value="PAS"/>
</dbReference>
<comment type="caution">
    <text evidence="10">The sequence shown here is derived from an EMBL/GenBank/DDBJ whole genome shotgun (WGS) entry which is preliminary data.</text>
</comment>
<dbReference type="SUPFAM" id="SSF55073">
    <property type="entry name" value="Nucleotide cyclase"/>
    <property type="match status" value="2"/>
</dbReference>
<feature type="domain" description="PAS" evidence="7">
    <location>
        <begin position="187"/>
        <end position="232"/>
    </location>
</feature>
<dbReference type="SMART" id="SM00267">
    <property type="entry name" value="GGDEF"/>
    <property type="match status" value="2"/>
</dbReference>
<dbReference type="Pfam" id="PF00990">
    <property type="entry name" value="GGDEF"/>
    <property type="match status" value="2"/>
</dbReference>
<evidence type="ECO:0000256" key="1">
    <source>
        <dbReference type="ARBA" id="ARBA00001946"/>
    </source>
</evidence>
<dbReference type="GO" id="GO:0006355">
    <property type="term" value="P:regulation of DNA-templated transcription"/>
    <property type="evidence" value="ECO:0007669"/>
    <property type="project" value="InterPro"/>
</dbReference>
<dbReference type="NCBIfam" id="TIGR00229">
    <property type="entry name" value="sensory_box"/>
    <property type="match status" value="1"/>
</dbReference>
<dbReference type="AlphaFoldDB" id="A0A3P1SXE5"/>
<dbReference type="OrthoDB" id="5620448at2"/>
<dbReference type="NCBIfam" id="TIGR00254">
    <property type="entry name" value="GGDEF"/>
    <property type="match status" value="2"/>
</dbReference>
<dbReference type="InterPro" id="IPR029787">
    <property type="entry name" value="Nucleotide_cyclase"/>
</dbReference>
<dbReference type="CDD" id="cd01949">
    <property type="entry name" value="GGDEF"/>
    <property type="match status" value="1"/>
</dbReference>
<evidence type="ECO:0000259" key="9">
    <source>
        <dbReference type="PROSITE" id="PS50887"/>
    </source>
</evidence>
<keyword evidence="3" id="KW-0973">c-di-GMP</keyword>
<dbReference type="PROSITE" id="PS50883">
    <property type="entry name" value="EAL"/>
    <property type="match status" value="1"/>
</dbReference>
<dbReference type="SMART" id="SM00052">
    <property type="entry name" value="EAL"/>
    <property type="match status" value="1"/>
</dbReference>
<dbReference type="PANTHER" id="PTHR44757:SF2">
    <property type="entry name" value="BIOFILM ARCHITECTURE MAINTENANCE PROTEIN MBAA"/>
    <property type="match status" value="1"/>
</dbReference>
<keyword evidence="6" id="KW-0472">Membrane</keyword>
<dbReference type="CDD" id="cd01948">
    <property type="entry name" value="EAL"/>
    <property type="match status" value="1"/>
</dbReference>
<dbReference type="InterPro" id="IPR000160">
    <property type="entry name" value="GGDEF_dom"/>
</dbReference>
<dbReference type="InterPro" id="IPR001633">
    <property type="entry name" value="EAL_dom"/>
</dbReference>
<comment type="catalytic activity">
    <reaction evidence="4">
        <text>3',3'-c-di-GMP + H2O = 5'-phosphoguanylyl(3'-&gt;5')guanosine + H(+)</text>
        <dbReference type="Rhea" id="RHEA:24902"/>
        <dbReference type="ChEBI" id="CHEBI:15377"/>
        <dbReference type="ChEBI" id="CHEBI:15378"/>
        <dbReference type="ChEBI" id="CHEBI:58754"/>
        <dbReference type="ChEBI" id="CHEBI:58805"/>
        <dbReference type="EC" id="3.1.4.52"/>
    </reaction>
    <physiologicalReaction direction="left-to-right" evidence="4">
        <dbReference type="Rhea" id="RHEA:24903"/>
    </physiologicalReaction>
</comment>
<evidence type="ECO:0000256" key="5">
    <source>
        <dbReference type="SAM" id="Coils"/>
    </source>
</evidence>
<keyword evidence="5" id="KW-0175">Coiled coil</keyword>
<evidence type="ECO:0000256" key="4">
    <source>
        <dbReference type="ARBA" id="ARBA00051114"/>
    </source>
</evidence>
<dbReference type="InterPro" id="IPR043128">
    <property type="entry name" value="Rev_trsase/Diguanyl_cyclase"/>
</dbReference>
<dbReference type="Proteomes" id="UP000267535">
    <property type="component" value="Unassembled WGS sequence"/>
</dbReference>
<dbReference type="InterPro" id="IPR052155">
    <property type="entry name" value="Biofilm_reg_signaling"/>
</dbReference>
<feature type="coiled-coil region" evidence="5">
    <location>
        <begin position="302"/>
        <end position="339"/>
    </location>
</feature>
<keyword evidence="6" id="KW-1133">Transmembrane helix</keyword>
<dbReference type="EC" id="3.1.4.52" evidence="2"/>
<name>A0A3P1SXE5_9GAMM</name>
<protein>
    <recommendedName>
        <fullName evidence="2">cyclic-guanylate-specific phosphodiesterase</fullName>
        <ecNumber evidence="2">3.1.4.52</ecNumber>
    </recommendedName>
</protein>
<organism evidence="10 11">
    <name type="scientific">Amphritea balenae</name>
    <dbReference type="NCBI Taxonomy" id="452629"/>
    <lineage>
        <taxon>Bacteria</taxon>
        <taxon>Pseudomonadati</taxon>
        <taxon>Pseudomonadota</taxon>
        <taxon>Gammaproteobacteria</taxon>
        <taxon>Oceanospirillales</taxon>
        <taxon>Oceanospirillaceae</taxon>
        <taxon>Amphritea</taxon>
    </lineage>
</organism>
<dbReference type="SUPFAM" id="SSF141868">
    <property type="entry name" value="EAL domain-like"/>
    <property type="match status" value="1"/>
</dbReference>
<evidence type="ECO:0000259" key="8">
    <source>
        <dbReference type="PROSITE" id="PS50883"/>
    </source>
</evidence>
<evidence type="ECO:0000256" key="2">
    <source>
        <dbReference type="ARBA" id="ARBA00012282"/>
    </source>
</evidence>
<keyword evidence="11" id="KW-1185">Reference proteome</keyword>
<dbReference type="PANTHER" id="PTHR44757">
    <property type="entry name" value="DIGUANYLATE CYCLASE DGCP"/>
    <property type="match status" value="1"/>
</dbReference>
<dbReference type="Gene3D" id="3.20.20.450">
    <property type="entry name" value="EAL domain"/>
    <property type="match status" value="1"/>
</dbReference>
<dbReference type="PROSITE" id="PS50887">
    <property type="entry name" value="GGDEF"/>
    <property type="match status" value="2"/>
</dbReference>
<feature type="domain" description="GGDEF" evidence="9">
    <location>
        <begin position="581"/>
        <end position="726"/>
    </location>
</feature>
<dbReference type="InterPro" id="IPR013767">
    <property type="entry name" value="PAS_fold"/>
</dbReference>
<comment type="cofactor">
    <cofactor evidence="1">
        <name>Mg(2+)</name>
        <dbReference type="ChEBI" id="CHEBI:18420"/>
    </cofactor>
</comment>
<dbReference type="GO" id="GO:0071111">
    <property type="term" value="F:cyclic-guanylate-specific phosphodiesterase activity"/>
    <property type="evidence" value="ECO:0007669"/>
    <property type="project" value="UniProtKB-EC"/>
</dbReference>
<dbReference type="GO" id="GO:0071732">
    <property type="term" value="P:cellular response to nitric oxide"/>
    <property type="evidence" value="ECO:0007669"/>
    <property type="project" value="UniProtKB-ARBA"/>
</dbReference>
<dbReference type="PROSITE" id="PS50112">
    <property type="entry name" value="PAS"/>
    <property type="match status" value="1"/>
</dbReference>
<dbReference type="Pfam" id="PF00563">
    <property type="entry name" value="EAL"/>
    <property type="match status" value="1"/>
</dbReference>
<keyword evidence="6" id="KW-0812">Transmembrane</keyword>
<dbReference type="Gene3D" id="3.30.450.20">
    <property type="entry name" value="PAS domain"/>
    <property type="match status" value="1"/>
</dbReference>
<feature type="domain" description="EAL" evidence="8">
    <location>
        <begin position="735"/>
        <end position="989"/>
    </location>
</feature>
<dbReference type="InterPro" id="IPR035919">
    <property type="entry name" value="EAL_sf"/>
</dbReference>
<dbReference type="SMART" id="SM00091">
    <property type="entry name" value="PAS"/>
    <property type="match status" value="1"/>
</dbReference>
<dbReference type="EMBL" id="RQXV01000001">
    <property type="protein sequence ID" value="RRD01794.1"/>
    <property type="molecule type" value="Genomic_DNA"/>
</dbReference>
<evidence type="ECO:0000256" key="6">
    <source>
        <dbReference type="SAM" id="Phobius"/>
    </source>
</evidence>
<evidence type="ECO:0000259" key="7">
    <source>
        <dbReference type="PROSITE" id="PS50112"/>
    </source>
</evidence>
<evidence type="ECO:0000256" key="3">
    <source>
        <dbReference type="ARBA" id="ARBA00022636"/>
    </source>
</evidence>
<dbReference type="InterPro" id="IPR035965">
    <property type="entry name" value="PAS-like_dom_sf"/>
</dbReference>